<dbReference type="GO" id="GO:0005886">
    <property type="term" value="C:plasma membrane"/>
    <property type="evidence" value="ECO:0007669"/>
    <property type="project" value="UniProtKB-SubCell"/>
</dbReference>
<comment type="caution">
    <text evidence="8">The sequence shown here is derived from an EMBL/GenBank/DDBJ whole genome shotgun (WGS) entry which is preliminary data.</text>
</comment>
<feature type="transmembrane region" description="Helical" evidence="6">
    <location>
        <begin position="50"/>
        <end position="67"/>
    </location>
</feature>
<evidence type="ECO:0000259" key="7">
    <source>
        <dbReference type="Pfam" id="PF03772"/>
    </source>
</evidence>
<accession>A0A6I0FFL0</accession>
<dbReference type="RefSeq" id="WP_151859761.1">
    <property type="nucleotide sequence ID" value="NZ_WBZC01000003.1"/>
</dbReference>
<evidence type="ECO:0000256" key="1">
    <source>
        <dbReference type="ARBA" id="ARBA00004651"/>
    </source>
</evidence>
<evidence type="ECO:0000256" key="5">
    <source>
        <dbReference type="ARBA" id="ARBA00023136"/>
    </source>
</evidence>
<keyword evidence="9" id="KW-1185">Reference proteome</keyword>
<feature type="transmembrane region" description="Helical" evidence="6">
    <location>
        <begin position="403"/>
        <end position="433"/>
    </location>
</feature>
<dbReference type="Pfam" id="PF03772">
    <property type="entry name" value="Competence"/>
    <property type="match status" value="1"/>
</dbReference>
<dbReference type="InterPro" id="IPR004477">
    <property type="entry name" value="ComEC_N"/>
</dbReference>
<feature type="transmembrane region" description="Helical" evidence="6">
    <location>
        <begin position="370"/>
        <end position="391"/>
    </location>
</feature>
<keyword evidence="4 6" id="KW-1133">Transmembrane helix</keyword>
<dbReference type="PRINTS" id="PR00173">
    <property type="entry name" value="EDTRNSPORT"/>
</dbReference>
<reference evidence="8 9" key="1">
    <citation type="submission" date="2019-10" db="EMBL/GenBank/DDBJ databases">
        <title>Alkaliphilus serpentinus sp. nov. and Alkaliphilus pronyensis sp. nov., two novel anaerobic alkaliphilic species isolated from the serpentinized-hosted hydrothermal field of the Prony Bay (New Caledonia).</title>
        <authorList>
            <person name="Postec A."/>
        </authorList>
    </citation>
    <scope>NUCLEOTIDE SEQUENCE [LARGE SCALE GENOMIC DNA]</scope>
    <source>
        <strain evidence="8 9">LacV</strain>
    </source>
</reference>
<evidence type="ECO:0000313" key="8">
    <source>
        <dbReference type="EMBL" id="KAB3539082.1"/>
    </source>
</evidence>
<dbReference type="Proteomes" id="UP000432715">
    <property type="component" value="Unassembled WGS sequence"/>
</dbReference>
<feature type="transmembrane region" description="Helical" evidence="6">
    <location>
        <begin position="243"/>
        <end position="264"/>
    </location>
</feature>
<sequence length="496" mass="55567">MKGPFCFLLIPLIVGILIGHFTGVIIPLTAMGVVVIALLAIGIYFKVIDFWIISILVVILGIVSYQLQLNKAIEVKELLKEDYQAVAKVLSEPLEKNQYWEVDLKIIKIINEEKEADLNQKSKGKIFFDYDRDLIKPGETIAFSNHLFLDVIHYHNLSGYNLYLKGNGFSSIIGINGDSIDDVNYNQGLNLLGPSNWFKKELEAILDKTLMEQQASLMKSILFGNQGYLSKDMLNSFSKSGTAHIIAISGLHIGIIVLILHKLLSLLGTGRNLSLLLTMSIILLYAYLVGFPVSIIRASSMYFILVLAYFLHRPYNSINTLAFIAFIVLLLNPITLFTVSFQLSFAATLSILTLYPLLNRLLSRIPDYIRQLLSVTIAAQLGTMPIMAYHFNEISIVAPITNLLIVPLLGVLITLAFISITIGAISIGAASIFNSLTNTILTYMIYIVRTSSQLFFSSISLQEMKPYEVFTYYFILIAIYVFINTKKNSVMERLEI</sequence>
<evidence type="ECO:0000256" key="6">
    <source>
        <dbReference type="SAM" id="Phobius"/>
    </source>
</evidence>
<feature type="transmembrane region" description="Helical" evidence="6">
    <location>
        <begin position="284"/>
        <end position="311"/>
    </location>
</feature>
<feature type="transmembrane region" description="Helical" evidence="6">
    <location>
        <begin position="341"/>
        <end position="358"/>
    </location>
</feature>
<evidence type="ECO:0000256" key="4">
    <source>
        <dbReference type="ARBA" id="ARBA00022989"/>
    </source>
</evidence>
<dbReference type="EMBL" id="WBZC01000003">
    <property type="protein sequence ID" value="KAB3539082.1"/>
    <property type="molecule type" value="Genomic_DNA"/>
</dbReference>
<keyword evidence="3 6" id="KW-0812">Transmembrane</keyword>
<dbReference type="AlphaFoldDB" id="A0A6I0FFL0"/>
<keyword evidence="2" id="KW-1003">Cell membrane</keyword>
<comment type="subcellular location">
    <subcellularLocation>
        <location evidence="1">Cell membrane</location>
        <topology evidence="1">Multi-pass membrane protein</topology>
    </subcellularLocation>
</comment>
<feature type="transmembrane region" description="Helical" evidence="6">
    <location>
        <begin position="12"/>
        <end position="44"/>
    </location>
</feature>
<keyword evidence="5 6" id="KW-0472">Membrane</keyword>
<dbReference type="OrthoDB" id="9761531at2"/>
<dbReference type="NCBIfam" id="TIGR00360">
    <property type="entry name" value="ComEC_N-term"/>
    <property type="match status" value="1"/>
</dbReference>
<dbReference type="PANTHER" id="PTHR30619">
    <property type="entry name" value="DNA INTERNALIZATION/COMPETENCE PROTEIN COMEC/REC2"/>
    <property type="match status" value="1"/>
</dbReference>
<organism evidence="8 9">
    <name type="scientific">Alkaliphilus pronyensis</name>
    <dbReference type="NCBI Taxonomy" id="1482732"/>
    <lineage>
        <taxon>Bacteria</taxon>
        <taxon>Bacillati</taxon>
        <taxon>Bacillota</taxon>
        <taxon>Clostridia</taxon>
        <taxon>Peptostreptococcales</taxon>
        <taxon>Natronincolaceae</taxon>
        <taxon>Alkaliphilus</taxon>
    </lineage>
</organism>
<proteinExistence type="predicted"/>
<dbReference type="InterPro" id="IPR052159">
    <property type="entry name" value="Competence_DNA_uptake"/>
</dbReference>
<gene>
    <name evidence="8" type="ORF">F8154_01220</name>
</gene>
<feature type="transmembrane region" description="Helical" evidence="6">
    <location>
        <begin position="318"/>
        <end position="335"/>
    </location>
</feature>
<evidence type="ECO:0000313" key="9">
    <source>
        <dbReference type="Proteomes" id="UP000432715"/>
    </source>
</evidence>
<protein>
    <submittedName>
        <fullName evidence="8">ComEC/Rec2 family competence protein</fullName>
    </submittedName>
</protein>
<dbReference type="PANTHER" id="PTHR30619:SF1">
    <property type="entry name" value="RECOMBINATION PROTEIN 2"/>
    <property type="match status" value="1"/>
</dbReference>
<evidence type="ECO:0000256" key="3">
    <source>
        <dbReference type="ARBA" id="ARBA00022692"/>
    </source>
</evidence>
<name>A0A6I0FFL0_9FIRM</name>
<feature type="transmembrane region" description="Helical" evidence="6">
    <location>
        <begin position="467"/>
        <end position="483"/>
    </location>
</feature>
<feature type="domain" description="ComEC/Rec2-related protein" evidence="7">
    <location>
        <begin position="221"/>
        <end position="483"/>
    </location>
</feature>
<evidence type="ECO:0000256" key="2">
    <source>
        <dbReference type="ARBA" id="ARBA00022475"/>
    </source>
</evidence>